<reference evidence="2 3" key="1">
    <citation type="submission" date="2012-12" db="EMBL/GenBank/DDBJ databases">
        <authorList>
            <person name="Sencilo A."/>
            <person name="Jacobs-Sera D."/>
            <person name="Russell D.A."/>
            <person name="Ko C."/>
            <person name="Atanasova N."/>
            <person name="Osterlund E."/>
            <person name="Oksanen H.M."/>
            <person name="Bamford D.H."/>
            <person name="Hatfull G.F."/>
            <person name="Roine E."/>
            <person name="Hendrix R.W."/>
        </authorList>
    </citation>
    <scope>NUCLEOTIDE SEQUENCE [LARGE SCALE GENOMIC DNA]</scope>
</reference>
<name>R4TL85_9CAUD</name>
<dbReference type="RefSeq" id="YP_008059310.1">
    <property type="nucleotide sequence ID" value="NC_021328.1"/>
</dbReference>
<dbReference type="GeneID" id="16194067"/>
<evidence type="ECO:0000313" key="2">
    <source>
        <dbReference type="EMBL" id="AGM11432.1"/>
    </source>
</evidence>
<organism evidence="2 3">
    <name type="scientific">Halogranum tailed virus 1</name>
    <dbReference type="NCBI Taxonomy" id="1273749"/>
    <lineage>
        <taxon>Viruses</taxon>
        <taxon>Duplodnaviria</taxon>
        <taxon>Heunggongvirae</taxon>
        <taxon>Uroviricota</taxon>
        <taxon>Caudoviricetes</taxon>
        <taxon>Thumleimavirales</taxon>
        <taxon>Halomagnusviridae</taxon>
        <taxon>Hagravirus</taxon>
        <taxon>Hagravirus capitaneum</taxon>
        <taxon>Hagravirus HGTV1</taxon>
    </lineage>
</organism>
<protein>
    <submittedName>
        <fullName evidence="2">Uncharacterized protein</fullName>
    </submittedName>
</protein>
<gene>
    <name evidence="2" type="primary">134</name>
    <name evidence="2" type="ORF">HGTV1_134</name>
</gene>
<sequence>MGFKDSVTEEVKQARENSGSDEQETLEQIEVDMGSTAFVHFHPTTILTGTFPEDEGNPIIRFPDAQHNEGRLDQGYLGLVLDDPGVVADAEEGTEGTVIVDVADSNEVRVFNADDKGTDVLDGVGVEYGDRLYKGEVVDSFDADRIIAVVSGTASTSVAKKLDVNGAENAGMDEETGQVNGGLIEYPNGADADVSSRYARNPELREELYGTEVGVMVARREELDEEYAEMVENEERRAMKWFSVFADLGDGFEPLSPTEGTPVGYSYLEWNFDPSVGSNRLPDEDYEFVQEYVEAGMPTDEDTIRTNIEDNGGSLSDDPNVDRMVELIQNQS</sequence>
<evidence type="ECO:0000313" key="3">
    <source>
        <dbReference type="Proteomes" id="UP000202786"/>
    </source>
</evidence>
<feature type="region of interest" description="Disordered" evidence="1">
    <location>
        <begin position="1"/>
        <end position="24"/>
    </location>
</feature>
<proteinExistence type="predicted"/>
<dbReference type="KEGG" id="vg:16194067"/>
<accession>R4TL85</accession>
<dbReference type="Proteomes" id="UP000202786">
    <property type="component" value="Segment"/>
</dbReference>
<dbReference type="EMBL" id="KC292026">
    <property type="protein sequence ID" value="AGM11432.1"/>
    <property type="molecule type" value="Genomic_DNA"/>
</dbReference>
<evidence type="ECO:0000256" key="1">
    <source>
        <dbReference type="SAM" id="MobiDB-lite"/>
    </source>
</evidence>
<keyword evidence="3" id="KW-1185">Reference proteome</keyword>
<feature type="compositionally biased region" description="Basic and acidic residues" evidence="1">
    <location>
        <begin position="1"/>
        <end position="15"/>
    </location>
</feature>